<dbReference type="PANTHER" id="PTHR42937">
    <property type="match status" value="1"/>
</dbReference>
<comment type="caution">
    <text evidence="3">The sequence shown here is derived from an EMBL/GenBank/DDBJ whole genome shotgun (WGS) entry which is preliminary data.</text>
</comment>
<dbReference type="AlphaFoldDB" id="A0AAD6XS39"/>
<evidence type="ECO:0000313" key="4">
    <source>
        <dbReference type="Proteomes" id="UP001222325"/>
    </source>
</evidence>
<proteinExistence type="predicted"/>
<dbReference type="InterPro" id="IPR036052">
    <property type="entry name" value="TrpB-like_PALP_sf"/>
</dbReference>
<evidence type="ECO:0000313" key="3">
    <source>
        <dbReference type="EMBL" id="KAJ7099383.1"/>
    </source>
</evidence>
<evidence type="ECO:0000259" key="2">
    <source>
        <dbReference type="Pfam" id="PF00291"/>
    </source>
</evidence>
<gene>
    <name evidence="3" type="ORF">B0H15DRAFT_820060</name>
</gene>
<dbReference type="InterPro" id="IPR001926">
    <property type="entry name" value="TrpB-like_PALP"/>
</dbReference>
<reference evidence="3" key="1">
    <citation type="submission" date="2023-03" db="EMBL/GenBank/DDBJ databases">
        <title>Massive genome expansion in bonnet fungi (Mycena s.s.) driven by repeated elements and novel gene families across ecological guilds.</title>
        <authorList>
            <consortium name="Lawrence Berkeley National Laboratory"/>
            <person name="Harder C.B."/>
            <person name="Miyauchi S."/>
            <person name="Viragh M."/>
            <person name="Kuo A."/>
            <person name="Thoen E."/>
            <person name="Andreopoulos B."/>
            <person name="Lu D."/>
            <person name="Skrede I."/>
            <person name="Drula E."/>
            <person name="Henrissat B."/>
            <person name="Morin E."/>
            <person name="Kohler A."/>
            <person name="Barry K."/>
            <person name="LaButti K."/>
            <person name="Morin E."/>
            <person name="Salamov A."/>
            <person name="Lipzen A."/>
            <person name="Mereny Z."/>
            <person name="Hegedus B."/>
            <person name="Baldrian P."/>
            <person name="Stursova M."/>
            <person name="Weitz H."/>
            <person name="Taylor A."/>
            <person name="Grigoriev I.V."/>
            <person name="Nagy L.G."/>
            <person name="Martin F."/>
            <person name="Kauserud H."/>
        </authorList>
    </citation>
    <scope>NUCLEOTIDE SEQUENCE</scope>
    <source>
        <strain evidence="3">CBHHK173m</strain>
    </source>
</reference>
<dbReference type="Pfam" id="PF00291">
    <property type="entry name" value="PALP"/>
    <property type="match status" value="1"/>
</dbReference>
<protein>
    <submittedName>
        <fullName evidence="3">Diaminopropionate ammonia-lyase family protein</fullName>
    </submittedName>
</protein>
<dbReference type="EMBL" id="JARJCN010000007">
    <property type="protein sequence ID" value="KAJ7099383.1"/>
    <property type="molecule type" value="Genomic_DNA"/>
</dbReference>
<evidence type="ECO:0000256" key="1">
    <source>
        <dbReference type="SAM" id="MobiDB-lite"/>
    </source>
</evidence>
<feature type="domain" description="Tryptophan synthase beta chain-like PALP" evidence="2">
    <location>
        <begin position="38"/>
        <end position="361"/>
    </location>
</feature>
<dbReference type="Gene3D" id="3.40.50.1100">
    <property type="match status" value="3"/>
</dbReference>
<dbReference type="PANTHER" id="PTHR42937:SF1">
    <property type="entry name" value="DIAMINOPROPIONATE AMMONIA-LYASE"/>
    <property type="match status" value="1"/>
</dbReference>
<organism evidence="3 4">
    <name type="scientific">Mycena belliarum</name>
    <dbReference type="NCBI Taxonomy" id="1033014"/>
    <lineage>
        <taxon>Eukaryota</taxon>
        <taxon>Fungi</taxon>
        <taxon>Dikarya</taxon>
        <taxon>Basidiomycota</taxon>
        <taxon>Agaricomycotina</taxon>
        <taxon>Agaricomycetes</taxon>
        <taxon>Agaricomycetidae</taxon>
        <taxon>Agaricales</taxon>
        <taxon>Marasmiineae</taxon>
        <taxon>Mycenaceae</taxon>
        <taxon>Mycena</taxon>
    </lineage>
</organism>
<dbReference type="NCBIfam" id="NF006058">
    <property type="entry name" value="PRK08206.1"/>
    <property type="match status" value="1"/>
</dbReference>
<dbReference type="CDD" id="cd00640">
    <property type="entry name" value="Trp-synth-beta_II"/>
    <property type="match status" value="1"/>
</dbReference>
<name>A0AAD6XS39_9AGAR</name>
<keyword evidence="4" id="KW-1185">Reference proteome</keyword>
<dbReference type="Proteomes" id="UP001222325">
    <property type="component" value="Unassembled WGS sequence"/>
</dbReference>
<sequence>MSSSRHPICFNPDAQPLTTSGSESESTDLVSAFHRKLPGYEPTRLVPLDDLAKELGVAAVYYKEESNRMGVPSFKILGASWGTFRALADKLKLPLDCDVATIKDAAKLEPYTLFAATAGNHGRAVARVGSIFGLPVEIFVPAGTHSDTIRFIASEGARVTVVPGSYDDAVRTAGAAAETDSGILIQDTAWPGYEDIPNWIVAGYTTLLAELPAQLPARHAHPTHILVPVGVGSFASSVVLHFKSPSESPLSPPPAIIAVEPDAAACLHASLTAHRPVSVPTASSPSAPPTILAGLNCGTLSSTAWPVLAAGVAAAVTVSDRAAHGACEWLTARGVDAGPCGAAGVAALRRCCGERDARETLGLGAGAVVLVLGTEGRRGYEVPQPDAVAELLGH</sequence>
<feature type="compositionally biased region" description="Polar residues" evidence="1">
    <location>
        <begin position="16"/>
        <end position="25"/>
    </location>
</feature>
<accession>A0AAD6XS39</accession>
<feature type="region of interest" description="Disordered" evidence="1">
    <location>
        <begin position="1"/>
        <end position="25"/>
    </location>
</feature>
<dbReference type="SUPFAM" id="SSF53686">
    <property type="entry name" value="Tryptophan synthase beta subunit-like PLP-dependent enzymes"/>
    <property type="match status" value="1"/>
</dbReference>